<dbReference type="InterPro" id="IPR017901">
    <property type="entry name" value="C-CAP_CF_C-like"/>
</dbReference>
<accession>A0AAV8A5X1</accession>
<evidence type="ECO:0000313" key="4">
    <source>
        <dbReference type="EMBL" id="KAJ3447933.1"/>
    </source>
</evidence>
<evidence type="ECO:0000313" key="5">
    <source>
        <dbReference type="Proteomes" id="UP001146793"/>
    </source>
</evidence>
<dbReference type="InterPro" id="IPR011333">
    <property type="entry name" value="SKP1/BTB/POZ_sf"/>
</dbReference>
<name>A0AAV8A5X1_9EUKA</name>
<dbReference type="PROSITE" id="PS51329">
    <property type="entry name" value="C_CAP_COFACTOR_C"/>
    <property type="match status" value="1"/>
</dbReference>
<dbReference type="PANTHER" id="PTHR10652">
    <property type="entry name" value="ADENYLYL CYCLASE-ASSOCIATED PROTEIN"/>
    <property type="match status" value="1"/>
</dbReference>
<dbReference type="InterPro" id="IPR016098">
    <property type="entry name" value="CAP/MinC_C"/>
</dbReference>
<evidence type="ECO:0000259" key="2">
    <source>
        <dbReference type="PROSITE" id="PS50097"/>
    </source>
</evidence>
<feature type="domain" description="C-CAP/cofactor C-like" evidence="3">
    <location>
        <begin position="1"/>
        <end position="132"/>
    </location>
</feature>
<dbReference type="GO" id="GO:0007015">
    <property type="term" value="P:actin filament organization"/>
    <property type="evidence" value="ECO:0007669"/>
    <property type="project" value="TreeGrafter"/>
</dbReference>
<feature type="domain" description="BTB" evidence="2">
    <location>
        <begin position="265"/>
        <end position="331"/>
    </location>
</feature>
<gene>
    <name evidence="4" type="ORF">M0812_00406</name>
</gene>
<evidence type="ECO:0000259" key="3">
    <source>
        <dbReference type="PROSITE" id="PS51329"/>
    </source>
</evidence>
<dbReference type="EMBL" id="JANTQA010000015">
    <property type="protein sequence ID" value="KAJ3447933.1"/>
    <property type="molecule type" value="Genomic_DNA"/>
</dbReference>
<dbReference type="Gene3D" id="2.160.20.70">
    <property type="match status" value="1"/>
</dbReference>
<dbReference type="Proteomes" id="UP001146793">
    <property type="component" value="Unassembled WGS sequence"/>
</dbReference>
<dbReference type="Pfam" id="PF00651">
    <property type="entry name" value="BTB"/>
    <property type="match status" value="1"/>
</dbReference>
<dbReference type="CDD" id="cd18186">
    <property type="entry name" value="BTB_POZ_ZBTB_KLHL-like"/>
    <property type="match status" value="1"/>
</dbReference>
<dbReference type="GO" id="GO:0005737">
    <property type="term" value="C:cytoplasm"/>
    <property type="evidence" value="ECO:0007669"/>
    <property type="project" value="TreeGrafter"/>
</dbReference>
<dbReference type="GO" id="GO:0019933">
    <property type="term" value="P:cAMP-mediated signaling"/>
    <property type="evidence" value="ECO:0007669"/>
    <property type="project" value="TreeGrafter"/>
</dbReference>
<evidence type="ECO:0000256" key="1">
    <source>
        <dbReference type="ARBA" id="ARBA00007659"/>
    </source>
</evidence>
<dbReference type="InterPro" id="IPR036223">
    <property type="entry name" value="CAP_C_sf"/>
</dbReference>
<reference evidence="4" key="1">
    <citation type="submission" date="2022-08" db="EMBL/GenBank/DDBJ databases">
        <title>Novel sulphate-reducing endosymbionts in the free-living metamonad Anaeramoeba.</title>
        <authorList>
            <person name="Jerlstrom-Hultqvist J."/>
            <person name="Cepicka I."/>
            <person name="Gallot-Lavallee L."/>
            <person name="Salas-Leiva D."/>
            <person name="Curtis B.A."/>
            <person name="Zahonova K."/>
            <person name="Pipaliya S."/>
            <person name="Dacks J."/>
            <person name="Roger A.J."/>
        </authorList>
    </citation>
    <scope>NUCLEOTIDE SEQUENCE</scope>
    <source>
        <strain evidence="4">Busselton2</strain>
    </source>
</reference>
<dbReference type="GO" id="GO:0008179">
    <property type="term" value="F:adenylate cyclase binding"/>
    <property type="evidence" value="ECO:0007669"/>
    <property type="project" value="TreeGrafter"/>
</dbReference>
<dbReference type="Pfam" id="PF08603">
    <property type="entry name" value="CAP_C"/>
    <property type="match status" value="1"/>
</dbReference>
<comment type="caution">
    <text evidence="4">The sequence shown here is derived from an EMBL/GenBank/DDBJ whole genome shotgun (WGS) entry which is preliminary data.</text>
</comment>
<dbReference type="PANTHER" id="PTHR10652:SF0">
    <property type="entry name" value="ADENYLYL CYCLASE-ASSOCIATED PROTEIN"/>
    <property type="match status" value="1"/>
</dbReference>
<dbReference type="InterPro" id="IPR000210">
    <property type="entry name" value="BTB/POZ_dom"/>
</dbReference>
<dbReference type="Gene3D" id="3.30.710.10">
    <property type="entry name" value="Potassium Channel Kv1.1, Chain A"/>
    <property type="match status" value="1"/>
</dbReference>
<dbReference type="AlphaFoldDB" id="A0AAV8A5X1"/>
<dbReference type="SUPFAM" id="SSF69340">
    <property type="entry name" value="C-terminal domain of adenylylcyclase associated protein"/>
    <property type="match status" value="1"/>
</dbReference>
<comment type="similarity">
    <text evidence="1">Belongs to the CAP family.</text>
</comment>
<dbReference type="GO" id="GO:0003779">
    <property type="term" value="F:actin binding"/>
    <property type="evidence" value="ECO:0007669"/>
    <property type="project" value="InterPro"/>
</dbReference>
<dbReference type="SUPFAM" id="SSF54695">
    <property type="entry name" value="POZ domain"/>
    <property type="match status" value="1"/>
</dbReference>
<dbReference type="PROSITE" id="PS50097">
    <property type="entry name" value="BTB"/>
    <property type="match status" value="1"/>
</dbReference>
<dbReference type="SMART" id="SM00673">
    <property type="entry name" value="CARP"/>
    <property type="match status" value="2"/>
</dbReference>
<dbReference type="InterPro" id="IPR001837">
    <property type="entry name" value="Adenylate_cyclase-assoc_CAP"/>
</dbReference>
<dbReference type="InterPro" id="IPR013912">
    <property type="entry name" value="Adenylate_cyclase-assoc_CAP_C"/>
</dbReference>
<organism evidence="4 5">
    <name type="scientific">Anaeramoeba flamelloides</name>
    <dbReference type="NCBI Taxonomy" id="1746091"/>
    <lineage>
        <taxon>Eukaryota</taxon>
        <taxon>Metamonada</taxon>
        <taxon>Anaeramoebidae</taxon>
        <taxon>Anaeramoeba</taxon>
    </lineage>
</organism>
<dbReference type="InterPro" id="IPR006599">
    <property type="entry name" value="CARP_motif"/>
</dbReference>
<sequence>MIHTNYRRIFVEGFKKGERVIDTEKPRNSVQVSKCSNFKLTINEKFSNLLILSCLDCTIELSNLIAGCEMVNCKNLIIKITGYSPNVVVDLCEGVLIQISNKCENIQIYTSKTSNICVQKYEQSSLKLYIPVRFMSKISKENKLINTPCDIARGVGQDLLDLYTSQEITDMEVSSMDKTFKVHSDILQIRLGKIDEQTLLFLERFHSSNVDSFLKWVYSGLVTNINHITEILNQIGFSEEQIKEKTGNEGLIKDLKCDWANSEFKNFTLKLGNDEIKCHKGILIARSKLYFNMFLSINDQPTEISDYSGRNKKSIKILLEYFYTDLITTDGDWNFDEVYDDLYDASDFFQLSINSNFEYQLELLKEEHEKKSKKK</sequence>
<proteinExistence type="inferred from homology"/>
<protein>
    <submittedName>
        <fullName evidence="4">Adenylyl cyclase-associated protein</fullName>
    </submittedName>
</protein>